<dbReference type="OMA" id="YEINPAH"/>
<keyword evidence="6" id="KW-0645">Protease</keyword>
<name>A0A2W1D983_9PLEO</name>
<keyword evidence="3" id="KW-0732">Signal</keyword>
<dbReference type="Gene3D" id="2.40.70.10">
    <property type="entry name" value="Acid Proteases"/>
    <property type="match status" value="2"/>
</dbReference>
<reference evidence="5" key="1">
    <citation type="journal article" date="2018" name="BMC Genomics">
        <title>Comparative genomics of the wheat fungal pathogen Pyrenophora tritici-repentis reveals chromosomal variations and genome plasticity.</title>
        <authorList>
            <person name="Moolhuijzen P."/>
            <person name="See P.T."/>
            <person name="Hane J.K."/>
            <person name="Shi G."/>
            <person name="Liu Z."/>
            <person name="Oliver R.P."/>
            <person name="Moffat C.S."/>
        </authorList>
    </citation>
    <scope>NUCLEOTIDE SEQUENCE [LARGE SCALE GENOMIC DNA]</scope>
    <source>
        <strain evidence="5">M4</strain>
    </source>
</reference>
<dbReference type="SUPFAM" id="SSF50630">
    <property type="entry name" value="Acid proteases"/>
    <property type="match status" value="1"/>
</dbReference>
<evidence type="ECO:0000313" key="6">
    <source>
        <dbReference type="EMBL" id="KAI1514573.1"/>
    </source>
</evidence>
<dbReference type="AlphaFoldDB" id="A0A2W1D983"/>
<reference evidence="6" key="2">
    <citation type="submission" date="2021-05" db="EMBL/GenBank/DDBJ databases">
        <authorList>
            <person name="Moolhuijzen P.M."/>
            <person name="Moffat C.S."/>
        </authorList>
    </citation>
    <scope>NUCLEOTIDE SEQUENCE</scope>
    <source>
        <strain evidence="6">86-124</strain>
    </source>
</reference>
<comment type="similarity">
    <text evidence="1">Belongs to the peptidase A1 family.</text>
</comment>
<evidence type="ECO:0000256" key="1">
    <source>
        <dbReference type="ARBA" id="ARBA00007447"/>
    </source>
</evidence>
<evidence type="ECO:0000259" key="4">
    <source>
        <dbReference type="PROSITE" id="PS51767"/>
    </source>
</evidence>
<feature type="signal peptide" evidence="3">
    <location>
        <begin position="1"/>
        <end position="19"/>
    </location>
</feature>
<dbReference type="Proteomes" id="UP000249757">
    <property type="component" value="Unassembled WGS sequence"/>
</dbReference>
<dbReference type="InterPro" id="IPR021109">
    <property type="entry name" value="Peptidase_aspartic_dom_sf"/>
</dbReference>
<dbReference type="GO" id="GO:0006508">
    <property type="term" value="P:proteolysis"/>
    <property type="evidence" value="ECO:0007669"/>
    <property type="project" value="UniProtKB-KW"/>
</dbReference>
<sequence>MLTFSQITAVLAFTGAVVAKPFPLDDRSANSDGVGNTLSLEHPRRSVDSQNGPLEVLKVRRRYNMEVSPKLVAAAERQVKRLASLQARDDEDRGSVAFYQSYNDQQEKTVWAYVGGQELKTTLGLAGADTFFFSNLQPKEQLEGHRYYTVDPAKQKKGYTFGQGFNGGSSPVEGLVYTDNVTLGAFSTNMVFAAATNATKDWYGDKGVDGYIGLGFYEDANGIDPDPQPTFFDSIKKKLHEPIFSSSLRFNKSGKFDFGFVDYKNTWGDFATVDAVHDGWGHWACMIDGFGIGNHNPHITKRDMKIHVDTATTLVFAQPDIVAGYWKLVKGAHFDDANQGFVYPCNTHILPNITFTVKGARQEINGESLRFSPIDHAKKTCFGGLQNIGGGVDFGLFGTPFMENRYVLFNLTDPKGTIGFAPMIMHP</sequence>
<dbReference type="PROSITE" id="PS51767">
    <property type="entry name" value="PEPTIDASE_A1"/>
    <property type="match status" value="1"/>
</dbReference>
<dbReference type="InterPro" id="IPR033121">
    <property type="entry name" value="PEPTIDASE_A1"/>
</dbReference>
<keyword evidence="8" id="KW-1185">Reference proteome</keyword>
<evidence type="ECO:0000256" key="2">
    <source>
        <dbReference type="SAM" id="MobiDB-lite"/>
    </source>
</evidence>
<dbReference type="GO" id="GO:0004190">
    <property type="term" value="F:aspartic-type endopeptidase activity"/>
    <property type="evidence" value="ECO:0007669"/>
    <property type="project" value="InterPro"/>
</dbReference>
<dbReference type="Pfam" id="PF00026">
    <property type="entry name" value="Asp"/>
    <property type="match status" value="1"/>
</dbReference>
<feature type="region of interest" description="Disordered" evidence="2">
    <location>
        <begin position="28"/>
        <end position="49"/>
    </location>
</feature>
<dbReference type="EMBL" id="NQIK02000002">
    <property type="protein sequence ID" value="KAF7575687.1"/>
    <property type="molecule type" value="Genomic_DNA"/>
</dbReference>
<keyword evidence="6" id="KW-0378">Hydrolase</keyword>
<evidence type="ECO:0000313" key="5">
    <source>
        <dbReference type="EMBL" id="KAF7575687.1"/>
    </source>
</evidence>
<feature type="compositionally biased region" description="Polar residues" evidence="2">
    <location>
        <begin position="30"/>
        <end position="39"/>
    </location>
</feature>
<evidence type="ECO:0000256" key="3">
    <source>
        <dbReference type="SAM" id="SignalP"/>
    </source>
</evidence>
<dbReference type="InterPro" id="IPR001461">
    <property type="entry name" value="Aspartic_peptidase_A1"/>
</dbReference>
<dbReference type="PANTHER" id="PTHR47966">
    <property type="entry name" value="BETA-SITE APP-CLEAVING ENZYME, ISOFORM A-RELATED"/>
    <property type="match status" value="1"/>
</dbReference>
<reference evidence="8" key="4">
    <citation type="journal article" date="2022" name="Microb. Genom.">
        <title>A global pangenome for the wheat fungal pathogen Pyrenophora tritici-repentis and prediction of effector protein structural homology.</title>
        <authorList>
            <person name="Moolhuijzen P.M."/>
            <person name="See P.T."/>
            <person name="Shi G."/>
            <person name="Powell H.R."/>
            <person name="Cockram J."/>
            <person name="Jorgensen L.N."/>
            <person name="Benslimane H."/>
            <person name="Strelkov S.E."/>
            <person name="Turner J."/>
            <person name="Liu Z."/>
            <person name="Moffat C.S."/>
        </authorList>
    </citation>
    <scope>NUCLEOTIDE SEQUENCE [LARGE SCALE GENOMIC DNA]</scope>
</reference>
<dbReference type="OrthoDB" id="2747330at2759"/>
<feature type="domain" description="Peptidase A1" evidence="4">
    <location>
        <begin position="108"/>
        <end position="421"/>
    </location>
</feature>
<comment type="caution">
    <text evidence="5">The sequence shown here is derived from an EMBL/GenBank/DDBJ whole genome shotgun (WGS) entry which is preliminary data.</text>
</comment>
<evidence type="ECO:0000313" key="8">
    <source>
        <dbReference type="Proteomes" id="UP000249757"/>
    </source>
</evidence>
<feature type="chain" id="PRO_5042700832" evidence="3">
    <location>
        <begin position="20"/>
        <end position="427"/>
    </location>
</feature>
<accession>A0A2W1D983</accession>
<dbReference type="PANTHER" id="PTHR47966:SF2">
    <property type="entry name" value="ASPERGILLOPEPSIN-1-RELATED"/>
    <property type="match status" value="1"/>
</dbReference>
<reference evidence="6" key="3">
    <citation type="journal article" date="2022" name="bioRxiv">
        <title>A global pangenome for the wheat fungal pathogen Pyrenophora tritici-repentis and prediction of effector protein structural homology.</title>
        <authorList>
            <person name="Moolhuijzen P."/>
            <person name="See P.T."/>
            <person name="Shi G."/>
            <person name="Powell H.R."/>
            <person name="Cockram J."/>
            <person name="Jorgensen L.N."/>
            <person name="Benslimane H."/>
            <person name="Strelkov S.E."/>
            <person name="Turner J."/>
            <person name="Liu Z."/>
            <person name="Moffat C.S."/>
        </authorList>
    </citation>
    <scope>NUCLEOTIDE SEQUENCE</scope>
    <source>
        <strain evidence="6">86-124</strain>
    </source>
</reference>
<dbReference type="Proteomes" id="UP000245464">
    <property type="component" value="Chromosome 2"/>
</dbReference>
<dbReference type="EMBL" id="NRDI02000007">
    <property type="protein sequence ID" value="KAI1514573.1"/>
    <property type="molecule type" value="Genomic_DNA"/>
</dbReference>
<evidence type="ECO:0000313" key="7">
    <source>
        <dbReference type="Proteomes" id="UP000245464"/>
    </source>
</evidence>
<gene>
    <name evidence="6" type="ORF">Ptr86124_005896</name>
    <name evidence="5" type="ORF">PtrM4_073110</name>
</gene>
<organism evidence="5 7">
    <name type="scientific">Pyrenophora tritici-repentis</name>
    <dbReference type="NCBI Taxonomy" id="45151"/>
    <lineage>
        <taxon>Eukaryota</taxon>
        <taxon>Fungi</taxon>
        <taxon>Dikarya</taxon>
        <taxon>Ascomycota</taxon>
        <taxon>Pezizomycotina</taxon>
        <taxon>Dothideomycetes</taxon>
        <taxon>Pleosporomycetidae</taxon>
        <taxon>Pleosporales</taxon>
        <taxon>Pleosporineae</taxon>
        <taxon>Pleosporaceae</taxon>
        <taxon>Pyrenophora</taxon>
    </lineage>
</organism>
<proteinExistence type="inferred from homology"/>
<protein>
    <submittedName>
        <fullName evidence="5">Asp multi-domain protein</fullName>
    </submittedName>
    <submittedName>
        <fullName evidence="6">Eukaryotic aspartyl protease</fullName>
    </submittedName>
</protein>